<dbReference type="Gene3D" id="2.60.40.640">
    <property type="match status" value="2"/>
</dbReference>
<feature type="domain" description="Arrestin C-terminal-like" evidence="2">
    <location>
        <begin position="271"/>
        <end position="413"/>
    </location>
</feature>
<dbReference type="GO" id="GO:0005886">
    <property type="term" value="C:plasma membrane"/>
    <property type="evidence" value="ECO:0007669"/>
    <property type="project" value="TreeGrafter"/>
</dbReference>
<dbReference type="OrthoDB" id="2333384at2759"/>
<evidence type="ECO:0000313" key="4">
    <source>
        <dbReference type="Proteomes" id="UP000094285"/>
    </source>
</evidence>
<dbReference type="GO" id="GO:0031625">
    <property type="term" value="F:ubiquitin protein ligase binding"/>
    <property type="evidence" value="ECO:0007669"/>
    <property type="project" value="TreeGrafter"/>
</dbReference>
<dbReference type="Pfam" id="PF02752">
    <property type="entry name" value="Arrestin_C"/>
    <property type="match status" value="1"/>
</dbReference>
<dbReference type="PANTHER" id="PTHR11188">
    <property type="entry name" value="ARRESTIN DOMAIN CONTAINING PROTEIN"/>
    <property type="match status" value="1"/>
</dbReference>
<dbReference type="GO" id="GO:0030674">
    <property type="term" value="F:protein-macromolecule adaptor activity"/>
    <property type="evidence" value="ECO:0007669"/>
    <property type="project" value="TreeGrafter"/>
</dbReference>
<dbReference type="STRING" id="984487.A0A1E4SLF1"/>
<dbReference type="InterPro" id="IPR050357">
    <property type="entry name" value="Arrestin_domain-protein"/>
</dbReference>
<sequence>MFKHHNISLALFDIKLKSPHRDLLLLRGNEFELESVPFEGNVKLSIPEDFHVKRIRLSLLGEYNVEYFSRLSSGGVSDQVFDRLCVLRVDWNNLLTSPDGSIVFGCYGDNFMNYHKMEQMKKTKSRNNSELHLDDMGGSTPPEHAGERPAFLRTNSQPHMGLKHQHQPSKILIPQDGIDGTPFENVHTSSHHSFLLPKGNYNLPFKVFLPANISETVEGLPSASLHYKLHCTIERGRFEKPFVTSKLIRIARTLHPSNLNLTDSIDINNTWPGKVQYNVSIPKKGVPIGSTLPIKILVVPIAKGLTLKGANASIVQHFHVLHSEGKSPEWEILSGKQTLQTPDPESLPVDQWLIKSHFKVPNNLKHINQTCDLKNNIIQVKHRLRITLQLKNQAGHVSELRANVPIHVYISANAGHVIGKHYTLEPKTGYVVQDRNSENILFKKDRKESHSLTTSLNASTDSLNGEEENDLDRQVDAPPLYQQHVYDKIYDLNSPQSPMEQLRIQSAGNSPINSLPGSMMNLDSYFDFPTRNGIESITKIESQDSHLKSTNIDVSALCKVPSYFDAVDDDDEPANQDIPAPIYDDGTSLKGISQSISSLDLSKKRPVARRGFSNGYLFNRSVLANSSARTSEVDLAALGAAHSVASSTESTHKHLHLNLKLKHKKK</sequence>
<organism evidence="3 4">
    <name type="scientific">Suhomyces tanzawaensis NRRL Y-17324</name>
    <dbReference type="NCBI Taxonomy" id="984487"/>
    <lineage>
        <taxon>Eukaryota</taxon>
        <taxon>Fungi</taxon>
        <taxon>Dikarya</taxon>
        <taxon>Ascomycota</taxon>
        <taxon>Saccharomycotina</taxon>
        <taxon>Pichiomycetes</taxon>
        <taxon>Debaryomycetaceae</taxon>
        <taxon>Suhomyces</taxon>
    </lineage>
</organism>
<dbReference type="SMART" id="SM01017">
    <property type="entry name" value="Arrestin_C"/>
    <property type="match status" value="1"/>
</dbReference>
<dbReference type="RefSeq" id="XP_020065458.1">
    <property type="nucleotide sequence ID" value="XM_020209870.1"/>
</dbReference>
<feature type="region of interest" description="Disordered" evidence="1">
    <location>
        <begin position="451"/>
        <end position="471"/>
    </location>
</feature>
<dbReference type="PANTHER" id="PTHR11188:SF17">
    <property type="entry name" value="FI21816P1"/>
    <property type="match status" value="1"/>
</dbReference>
<dbReference type="AlphaFoldDB" id="A0A1E4SLF1"/>
<dbReference type="InterPro" id="IPR014752">
    <property type="entry name" value="Arrestin-like_C"/>
</dbReference>
<dbReference type="InterPro" id="IPR011022">
    <property type="entry name" value="Arrestin_C-like"/>
</dbReference>
<gene>
    <name evidence="3" type="ORF">CANTADRAFT_50773</name>
</gene>
<name>A0A1E4SLF1_9ASCO</name>
<protein>
    <submittedName>
        <fullName evidence="3">Protein for resistance to o-dinitrobenzene, calcium, and zinc</fullName>
    </submittedName>
</protein>
<evidence type="ECO:0000259" key="2">
    <source>
        <dbReference type="SMART" id="SM01017"/>
    </source>
</evidence>
<dbReference type="Proteomes" id="UP000094285">
    <property type="component" value="Unassembled WGS sequence"/>
</dbReference>
<evidence type="ECO:0000256" key="1">
    <source>
        <dbReference type="SAM" id="MobiDB-lite"/>
    </source>
</evidence>
<accession>A0A1E4SLF1</accession>
<dbReference type="GO" id="GO:0005829">
    <property type="term" value="C:cytosol"/>
    <property type="evidence" value="ECO:0007669"/>
    <property type="project" value="TreeGrafter"/>
</dbReference>
<dbReference type="EMBL" id="KV453911">
    <property type="protein sequence ID" value="ODV80336.1"/>
    <property type="molecule type" value="Genomic_DNA"/>
</dbReference>
<feature type="compositionally biased region" description="Polar residues" evidence="1">
    <location>
        <begin position="451"/>
        <end position="463"/>
    </location>
</feature>
<dbReference type="GO" id="GO:0070086">
    <property type="term" value="P:ubiquitin-dependent endocytosis"/>
    <property type="evidence" value="ECO:0007669"/>
    <property type="project" value="TreeGrafter"/>
</dbReference>
<reference evidence="4" key="1">
    <citation type="submission" date="2016-05" db="EMBL/GenBank/DDBJ databases">
        <title>Comparative genomics of biotechnologically important yeasts.</title>
        <authorList>
            <consortium name="DOE Joint Genome Institute"/>
            <person name="Riley R."/>
            <person name="Haridas S."/>
            <person name="Wolfe K.H."/>
            <person name="Lopes M.R."/>
            <person name="Hittinger C.T."/>
            <person name="Goker M."/>
            <person name="Salamov A."/>
            <person name="Wisecaver J."/>
            <person name="Long T.M."/>
            <person name="Aerts A.L."/>
            <person name="Barry K."/>
            <person name="Choi C."/>
            <person name="Clum A."/>
            <person name="Coughlan A.Y."/>
            <person name="Deshpande S."/>
            <person name="Douglass A.P."/>
            <person name="Hanson S.J."/>
            <person name="Klenk H.-P."/>
            <person name="Labutti K."/>
            <person name="Lapidus A."/>
            <person name="Lindquist E."/>
            <person name="Lipzen A."/>
            <person name="Meier-Kolthoff J.P."/>
            <person name="Ohm R.A."/>
            <person name="Otillar R.P."/>
            <person name="Pangilinan J."/>
            <person name="Peng Y."/>
            <person name="Rokas A."/>
            <person name="Rosa C.A."/>
            <person name="Scheuner C."/>
            <person name="Sibirny A.A."/>
            <person name="Slot J.C."/>
            <person name="Stielow J.B."/>
            <person name="Sun H."/>
            <person name="Kurtzman C.P."/>
            <person name="Blackwell M."/>
            <person name="Grigoriev I.V."/>
            <person name="Jeffries T.W."/>
        </authorList>
    </citation>
    <scope>NUCLEOTIDE SEQUENCE [LARGE SCALE GENOMIC DNA]</scope>
    <source>
        <strain evidence="4">NRRL Y-17324</strain>
    </source>
</reference>
<proteinExistence type="predicted"/>
<dbReference type="GeneID" id="30984006"/>
<keyword evidence="4" id="KW-1185">Reference proteome</keyword>
<evidence type="ECO:0000313" key="3">
    <source>
        <dbReference type="EMBL" id="ODV80336.1"/>
    </source>
</evidence>